<name>A0A5E4EEM2_PRUDU</name>
<evidence type="ECO:0000313" key="1">
    <source>
        <dbReference type="EMBL" id="KAI5326731.1"/>
    </source>
</evidence>
<dbReference type="Proteomes" id="UP001054821">
    <property type="component" value="Chromosome 6"/>
</dbReference>
<dbReference type="Gramene" id="VVA13001">
    <property type="protein sequence ID" value="VVA13001"/>
    <property type="gene ID" value="Prudul26B004350"/>
</dbReference>
<organism evidence="2 3">
    <name type="scientific">Prunus dulcis</name>
    <name type="common">Almond</name>
    <name type="synonym">Amygdalus dulcis</name>
    <dbReference type="NCBI Taxonomy" id="3755"/>
    <lineage>
        <taxon>Eukaryota</taxon>
        <taxon>Viridiplantae</taxon>
        <taxon>Streptophyta</taxon>
        <taxon>Embryophyta</taxon>
        <taxon>Tracheophyta</taxon>
        <taxon>Spermatophyta</taxon>
        <taxon>Magnoliopsida</taxon>
        <taxon>eudicotyledons</taxon>
        <taxon>Gunneridae</taxon>
        <taxon>Pentapetalae</taxon>
        <taxon>rosids</taxon>
        <taxon>fabids</taxon>
        <taxon>Rosales</taxon>
        <taxon>Rosaceae</taxon>
        <taxon>Amygdaloideae</taxon>
        <taxon>Amygdaleae</taxon>
        <taxon>Prunus</taxon>
    </lineage>
</organism>
<evidence type="ECO:0000313" key="3">
    <source>
        <dbReference type="Proteomes" id="UP000327085"/>
    </source>
</evidence>
<reference evidence="1 4" key="3">
    <citation type="journal article" date="2022" name="G3 (Bethesda)">
        <title>Whole-genome sequence and methylome profiling of the almond [Prunus dulcis (Mill.) D.A. Webb] cultivar 'Nonpareil'.</title>
        <authorList>
            <person name="D'Amico-Willman K.M."/>
            <person name="Ouma W.Z."/>
            <person name="Meulia T."/>
            <person name="Sideli G.M."/>
            <person name="Gradziel T.M."/>
            <person name="Fresnedo-Ramirez J."/>
        </authorList>
    </citation>
    <scope>NUCLEOTIDE SEQUENCE [LARGE SCALE GENOMIC DNA]</scope>
    <source>
        <strain evidence="1">Clone GOH B32 T37-40</strain>
    </source>
</reference>
<protein>
    <submittedName>
        <fullName evidence="2">PREDICTED: vacuolar</fullName>
    </submittedName>
</protein>
<dbReference type="Pfam" id="PF06101">
    <property type="entry name" value="Vps62"/>
    <property type="match status" value="1"/>
</dbReference>
<sequence>MFGCESWCWSSEFDYELYDYSEPEPFSLPSPLPHWPQGRGFATGRMCLGEIEVIQITKFESIWSCNLLHGKSKGVTFYRPAGIPDDFFCLGYYCQPNDQPLRGYVLVARDTVATRLEDGCTQDSVLELPALRKPVNYSLVWNADSNKNGCGYIWLPNPPVGYKAMGFVVTDNSEEPRPEEVRCVREDLTEACETRDRVLAMDSKLSEDQFQVWNTRPCKRGMLCSGVSVGTFFCSTYLDSDDELEVACLKNIDSSLHAMPNLNQIHALLEHYGPTVFFHPDEVYLPSSVQWFFKNGALLYHEDSGNGEPIDYRGSNLPSGGENDSDFWIDLPNDDDARNHLKGGNIESAELYVHVKPALGGTFTDIAMWVFCPFNGPATIKIGLVSIAMNKIGQHVGDWEHFTLRVSNFTGELWQAYFSEHSGGRWVDVSDLEFIEGNKPIVYSSKYGHSSYPHPGTYLQGSSKFDIGVRNDASRSKFCIDSSTKYQIVAAEYLGDGVISEPCWLQYMSDWGPTIVYDSRSELDKLIDHLPFFVRFSVENLFDLFPTQLYGEEGPTGPKEKDNWLGDERC</sequence>
<gene>
    <name evidence="2" type="ORF">ALMOND_2B004350</name>
    <name evidence="1" type="ORF">L3X38_035805</name>
</gene>
<dbReference type="PANTHER" id="PTHR48173:SF2">
    <property type="entry name" value="VACUOLAR PROTEIN SORTING-ASSOCIATED PROTEIN 62"/>
    <property type="match status" value="1"/>
</dbReference>
<reference evidence="3" key="2">
    <citation type="journal article" date="2020" name="Plant J.">
        <title>Transposons played a major role in the diversification between the closely related almond and peach genomes: results from the almond genome sequence.</title>
        <authorList>
            <person name="Alioto T."/>
            <person name="Alexiou K.G."/>
            <person name="Bardil A."/>
            <person name="Barteri F."/>
            <person name="Castanera R."/>
            <person name="Cruz F."/>
            <person name="Dhingra A."/>
            <person name="Duval H."/>
            <person name="Fernandez I Marti A."/>
            <person name="Frias L."/>
            <person name="Galan B."/>
            <person name="Garcia J.L."/>
            <person name="Howad W."/>
            <person name="Gomez-Garrido J."/>
            <person name="Gut M."/>
            <person name="Julca I."/>
            <person name="Morata J."/>
            <person name="Puigdomenech P."/>
            <person name="Ribeca P."/>
            <person name="Rubio Cabetas M.J."/>
            <person name="Vlasova A."/>
            <person name="Wirthensohn M."/>
            <person name="Garcia-Mas J."/>
            <person name="Gabaldon T."/>
            <person name="Casacuberta J.M."/>
            <person name="Arus P."/>
        </authorList>
    </citation>
    <scope>NUCLEOTIDE SEQUENCE [LARGE SCALE GENOMIC DNA]</scope>
    <source>
        <strain evidence="3">cv. Texas</strain>
    </source>
</reference>
<dbReference type="InParanoid" id="A0A5E4EEM2"/>
<dbReference type="AlphaFoldDB" id="A0A5E4EEM2"/>
<dbReference type="InterPro" id="IPR009291">
    <property type="entry name" value="Vps62"/>
</dbReference>
<keyword evidence="4" id="KW-1185">Reference proteome</keyword>
<dbReference type="OMA" id="GYIWMPN"/>
<dbReference type="EMBL" id="JAJFAZ020000006">
    <property type="protein sequence ID" value="KAI5326731.1"/>
    <property type="molecule type" value="Genomic_DNA"/>
</dbReference>
<proteinExistence type="predicted"/>
<evidence type="ECO:0000313" key="4">
    <source>
        <dbReference type="Proteomes" id="UP001054821"/>
    </source>
</evidence>
<reference evidence="2" key="1">
    <citation type="submission" date="2019-07" db="EMBL/GenBank/DDBJ databases">
        <authorList>
            <person name="Alioto T."/>
            <person name="Alioto T."/>
            <person name="Gomez Garrido J."/>
        </authorList>
    </citation>
    <scope>NUCLEOTIDE SEQUENCE</scope>
</reference>
<dbReference type="EMBL" id="CABIKO010000006">
    <property type="protein sequence ID" value="VVA13001.1"/>
    <property type="molecule type" value="Genomic_DNA"/>
</dbReference>
<evidence type="ECO:0000313" key="2">
    <source>
        <dbReference type="EMBL" id="VVA13001.1"/>
    </source>
</evidence>
<dbReference type="Proteomes" id="UP000327085">
    <property type="component" value="Chromosome 6"/>
</dbReference>
<dbReference type="PANTHER" id="PTHR48173">
    <property type="entry name" value="GNK2-HOMOLOGOUS DOMAIN-CONTAINING PROTEIN"/>
    <property type="match status" value="1"/>
</dbReference>
<accession>A0A5E4EEM2</accession>